<evidence type="ECO:0000313" key="2">
    <source>
        <dbReference type="EMBL" id="MEH8018489.1"/>
    </source>
</evidence>
<gene>
    <name evidence="2" type="ORF">MN202_14700</name>
</gene>
<keyword evidence="3" id="KW-1185">Reference proteome</keyword>
<comment type="caution">
    <text evidence="2">The sequence shown here is derived from an EMBL/GenBank/DDBJ whole genome shotgun (WGS) entry which is preliminary data.</text>
</comment>
<organism evidence="2 3">
    <name type="scientific">Rheinheimera muenzenbergensis</name>
    <dbReference type="NCBI Taxonomy" id="1193628"/>
    <lineage>
        <taxon>Bacteria</taxon>
        <taxon>Pseudomonadati</taxon>
        <taxon>Pseudomonadota</taxon>
        <taxon>Gammaproteobacteria</taxon>
        <taxon>Chromatiales</taxon>
        <taxon>Chromatiaceae</taxon>
        <taxon>Rheinheimera</taxon>
    </lineage>
</organism>
<accession>A0ABU8C942</accession>
<protein>
    <submittedName>
        <fullName evidence="2">Peptidoglycan binding protein CsiV</fullName>
    </submittedName>
</protein>
<dbReference type="Pfam" id="PF10972">
    <property type="entry name" value="CsiV"/>
    <property type="match status" value="1"/>
</dbReference>
<keyword evidence="1" id="KW-0732">Signal</keyword>
<dbReference type="InterPro" id="IPR021241">
    <property type="entry name" value="CsiV"/>
</dbReference>
<reference evidence="2 3" key="1">
    <citation type="journal article" date="2023" name="Ecotoxicol. Environ. Saf.">
        <title>Mercury remediation potential of mercury-resistant strain Rheinheimera metallidurans sp. nov. isolated from a municipal waste dumping site.</title>
        <authorList>
            <person name="Yadav V."/>
            <person name="Manjhi A."/>
            <person name="Vadakedath N."/>
        </authorList>
    </citation>
    <scope>NUCLEOTIDE SEQUENCE [LARGE SCALE GENOMIC DNA]</scope>
    <source>
        <strain evidence="2 3">E-49</strain>
    </source>
</reference>
<dbReference type="Proteomes" id="UP001375382">
    <property type="component" value="Unassembled WGS sequence"/>
</dbReference>
<dbReference type="EMBL" id="JALAAR010000013">
    <property type="protein sequence ID" value="MEH8018489.1"/>
    <property type="molecule type" value="Genomic_DNA"/>
</dbReference>
<evidence type="ECO:0000313" key="3">
    <source>
        <dbReference type="Proteomes" id="UP001375382"/>
    </source>
</evidence>
<feature type="chain" id="PRO_5047181464" evidence="1">
    <location>
        <begin position="22"/>
        <end position="379"/>
    </location>
</feature>
<dbReference type="RefSeq" id="WP_335736896.1">
    <property type="nucleotide sequence ID" value="NZ_JALAAR010000013.1"/>
</dbReference>
<name>A0ABU8C942_9GAMM</name>
<proteinExistence type="predicted"/>
<sequence length="379" mass="42390">MSKTQLWCLVAGAVFSQALFAQQAATPEQRWFEVEIIVFSQQPAANLQERFADSTTPIKPGRAIDLLTPHYQRDISKLLATLAPCQLPSPPQLTEGLTEGFTPAFVNELCIIEPQPPVWAHSNLFEAPQLNSTVPFPAQLSPLVVGSGVHQDNPYLTDASALQLDKIAARIARQSDKQLLLHTAWRQAPVTERLAVASRWYSGNNYSTEFDYWGQPLVKAEPAPEQASSIDIELTEPDSDTQQPAGNNDMLQHIEQLLQLLTAEQALPERASTDTAEHSATDDSAITINTLPQQVWQLDGLFKLHLDHYLFVNTEFNLRLPQADKLQSIYVKQSRRVISGEVHYLDHPYLGIVLQIRRFEPALPPPDEENVTEDLPEQP</sequence>
<feature type="signal peptide" evidence="1">
    <location>
        <begin position="1"/>
        <end position="21"/>
    </location>
</feature>
<evidence type="ECO:0000256" key="1">
    <source>
        <dbReference type="SAM" id="SignalP"/>
    </source>
</evidence>